<sequence>MVQTQQHFLVVGFPVQSHLNPTLQFSKRVIALGARVTLLITVSMHCRIIQMPIIEGLTIATYSDGYDDGFKDSTDDSKVKLYLSEFKRLGKQALTNLIASKSNEGNPFTMVIYSLYLSWVAEVARSLHVPSAFLWTQPATVLDIFYYYLRDYTDYIDGQSKDPESKIELPGLPLMKTKDLPSFLQPSNIYAFALPGMDDHFHELGQEVKPIVLVNTFESLESDAIRAVGKLNMIPIGPLVPSALLDGNDPNDKSFGIEIFCRSSGYMEWLDSQPERSVVYVSFGSLSSLSERQTKEIARALVDYGRPFLWAIRDFEVKREEDCEGEAKKEAEGVNCREEETQDDTVKEEEEKNQKKKGEEEGGGWMKGLGEKGKIVNWCSQVEVLSHRAVGCFVTHCGWNSTIESLVSGIPMVAFPQWTDQLTNAKLIEDMWKTGTRVGVNEEGVAESEEIKRCLDVVLGNGETAVKMRSNAEKWKELAREAVKEGGSSHENLRAIVNDFACH</sequence>
<keyword evidence="3" id="KW-0328">Glycosyltransferase</keyword>
<keyword evidence="2 3" id="KW-0808">Transferase</keyword>
<dbReference type="InterPro" id="IPR035595">
    <property type="entry name" value="UDP_glycos_trans_CS"/>
</dbReference>
<dbReference type="PROSITE" id="PS00375">
    <property type="entry name" value="UDPGT"/>
    <property type="match status" value="1"/>
</dbReference>
<dbReference type="AlphaFoldDB" id="A0AAE1TFE1"/>
<feature type="region of interest" description="Disordered" evidence="5">
    <location>
        <begin position="324"/>
        <end position="366"/>
    </location>
</feature>
<dbReference type="Pfam" id="PF00201">
    <property type="entry name" value="UDPGT"/>
    <property type="match status" value="2"/>
</dbReference>
<dbReference type="PANTHER" id="PTHR11926:SF870">
    <property type="entry name" value="UDP-GLYCOSYLTRANSFERASE 75B1"/>
    <property type="match status" value="1"/>
</dbReference>
<dbReference type="PANTHER" id="PTHR11926">
    <property type="entry name" value="GLUCOSYL/GLUCURONOSYL TRANSFERASES"/>
    <property type="match status" value="1"/>
</dbReference>
<dbReference type="EMBL" id="JAWXYG010000001">
    <property type="protein sequence ID" value="KAK4283038.1"/>
    <property type="molecule type" value="Genomic_DNA"/>
</dbReference>
<comment type="similarity">
    <text evidence="1 3">Belongs to the UDP-glycosyltransferase family.</text>
</comment>
<evidence type="ECO:0000256" key="2">
    <source>
        <dbReference type="ARBA" id="ARBA00022679"/>
    </source>
</evidence>
<dbReference type="CDD" id="cd03784">
    <property type="entry name" value="GT1_Gtf-like"/>
    <property type="match status" value="1"/>
</dbReference>
<feature type="compositionally biased region" description="Basic and acidic residues" evidence="5">
    <location>
        <begin position="324"/>
        <end position="339"/>
    </location>
</feature>
<dbReference type="GO" id="GO:0080043">
    <property type="term" value="F:quercetin 3-O-glucosyltransferase activity"/>
    <property type="evidence" value="ECO:0007669"/>
    <property type="project" value="TreeGrafter"/>
</dbReference>
<accession>A0AAE1TFE1</accession>
<reference evidence="6" key="1">
    <citation type="submission" date="2023-10" db="EMBL/GenBank/DDBJ databases">
        <title>Chromosome-level genome of the transformable northern wattle, Acacia crassicarpa.</title>
        <authorList>
            <person name="Massaro I."/>
            <person name="Sinha N.R."/>
            <person name="Poethig S."/>
            <person name="Leichty A.R."/>
        </authorList>
    </citation>
    <scope>NUCLEOTIDE SEQUENCE</scope>
    <source>
        <strain evidence="6">Acra3RX</strain>
        <tissue evidence="6">Leaf</tissue>
    </source>
</reference>
<protein>
    <recommendedName>
        <fullName evidence="4">Glycosyltransferase</fullName>
        <ecNumber evidence="4">2.4.1.-</ecNumber>
    </recommendedName>
</protein>
<evidence type="ECO:0000313" key="6">
    <source>
        <dbReference type="EMBL" id="KAK4283038.1"/>
    </source>
</evidence>
<name>A0AAE1TFE1_9FABA</name>
<evidence type="ECO:0000256" key="4">
    <source>
        <dbReference type="RuleBase" id="RU362057"/>
    </source>
</evidence>
<evidence type="ECO:0000313" key="7">
    <source>
        <dbReference type="Proteomes" id="UP001293593"/>
    </source>
</evidence>
<comment type="caution">
    <text evidence="6">The sequence shown here is derived from an EMBL/GenBank/DDBJ whole genome shotgun (WGS) entry which is preliminary data.</text>
</comment>
<evidence type="ECO:0000256" key="5">
    <source>
        <dbReference type="SAM" id="MobiDB-lite"/>
    </source>
</evidence>
<evidence type="ECO:0000256" key="3">
    <source>
        <dbReference type="RuleBase" id="RU003718"/>
    </source>
</evidence>
<dbReference type="Gene3D" id="3.40.50.2000">
    <property type="entry name" value="Glycogen Phosphorylase B"/>
    <property type="match status" value="2"/>
</dbReference>
<dbReference type="Proteomes" id="UP001293593">
    <property type="component" value="Unassembled WGS sequence"/>
</dbReference>
<dbReference type="EC" id="2.4.1.-" evidence="4"/>
<evidence type="ECO:0000256" key="1">
    <source>
        <dbReference type="ARBA" id="ARBA00009995"/>
    </source>
</evidence>
<dbReference type="GO" id="GO:0080044">
    <property type="term" value="F:quercetin 7-O-glucosyltransferase activity"/>
    <property type="evidence" value="ECO:0007669"/>
    <property type="project" value="TreeGrafter"/>
</dbReference>
<dbReference type="SUPFAM" id="SSF53756">
    <property type="entry name" value="UDP-Glycosyltransferase/glycogen phosphorylase"/>
    <property type="match status" value="1"/>
</dbReference>
<organism evidence="6 7">
    <name type="scientific">Acacia crassicarpa</name>
    <name type="common">northern wattle</name>
    <dbReference type="NCBI Taxonomy" id="499986"/>
    <lineage>
        <taxon>Eukaryota</taxon>
        <taxon>Viridiplantae</taxon>
        <taxon>Streptophyta</taxon>
        <taxon>Embryophyta</taxon>
        <taxon>Tracheophyta</taxon>
        <taxon>Spermatophyta</taxon>
        <taxon>Magnoliopsida</taxon>
        <taxon>eudicotyledons</taxon>
        <taxon>Gunneridae</taxon>
        <taxon>Pentapetalae</taxon>
        <taxon>rosids</taxon>
        <taxon>fabids</taxon>
        <taxon>Fabales</taxon>
        <taxon>Fabaceae</taxon>
        <taxon>Caesalpinioideae</taxon>
        <taxon>mimosoid clade</taxon>
        <taxon>Acacieae</taxon>
        <taxon>Acacia</taxon>
    </lineage>
</organism>
<gene>
    <name evidence="6" type="ORF">QN277_000040</name>
</gene>
<feature type="compositionally biased region" description="Basic and acidic residues" evidence="5">
    <location>
        <begin position="349"/>
        <end position="360"/>
    </location>
</feature>
<keyword evidence="7" id="KW-1185">Reference proteome</keyword>
<proteinExistence type="inferred from homology"/>
<dbReference type="InterPro" id="IPR002213">
    <property type="entry name" value="UDP_glucos_trans"/>
</dbReference>